<name>A0ABR7FYN1_9FIRM</name>
<evidence type="ECO:0000313" key="2">
    <source>
        <dbReference type="EMBL" id="MBC5680295.1"/>
    </source>
</evidence>
<evidence type="ECO:0000313" key="3">
    <source>
        <dbReference type="Proteomes" id="UP000628463"/>
    </source>
</evidence>
<dbReference type="RefSeq" id="WP_186836389.1">
    <property type="nucleotide sequence ID" value="NZ_JACOPD010000003.1"/>
</dbReference>
<sequence>MKKKLTLAIAAYMLLVAGILTYIYCPRTVIKNTAMWYEKDFTIPIFCKTVEFKQLYDLGLYNGKFEVSKDQAEKIVKQLDDALERFENSMKQSEEGLSYKELEIKKNTTNVSKYVYSDETKSITTSAAWNLGENIEVLGYYYTKPQRWDTNCGYEDKKRPTRSVFQDGNAIEGQAPACNMIVYKDTNNKYYFRICRYVRGDWCKPQDW</sequence>
<feature type="coiled-coil region" evidence="1">
    <location>
        <begin position="69"/>
        <end position="96"/>
    </location>
</feature>
<reference evidence="2 3" key="1">
    <citation type="submission" date="2020-08" db="EMBL/GenBank/DDBJ databases">
        <title>Genome public.</title>
        <authorList>
            <person name="Liu C."/>
            <person name="Sun Q."/>
        </authorList>
    </citation>
    <scope>NUCLEOTIDE SEQUENCE [LARGE SCALE GENOMIC DNA]</scope>
    <source>
        <strain evidence="2 3">NSJ-43</strain>
    </source>
</reference>
<gene>
    <name evidence="2" type="ORF">H8S01_04870</name>
</gene>
<comment type="caution">
    <text evidence="2">The sequence shown here is derived from an EMBL/GenBank/DDBJ whole genome shotgun (WGS) entry which is preliminary data.</text>
</comment>
<protein>
    <submittedName>
        <fullName evidence="2">Uncharacterized protein</fullName>
    </submittedName>
</protein>
<keyword evidence="1" id="KW-0175">Coiled coil</keyword>
<dbReference type="Proteomes" id="UP000628463">
    <property type="component" value="Unassembled WGS sequence"/>
</dbReference>
<accession>A0ABR7FYN1</accession>
<evidence type="ECO:0000256" key="1">
    <source>
        <dbReference type="SAM" id="Coils"/>
    </source>
</evidence>
<keyword evidence="3" id="KW-1185">Reference proteome</keyword>
<organism evidence="2 3">
    <name type="scientific">Lachnospira hominis</name>
    <name type="common">ex Liu et al. 2021</name>
    <dbReference type="NCBI Taxonomy" id="2763051"/>
    <lineage>
        <taxon>Bacteria</taxon>
        <taxon>Bacillati</taxon>
        <taxon>Bacillota</taxon>
        <taxon>Clostridia</taxon>
        <taxon>Lachnospirales</taxon>
        <taxon>Lachnospiraceae</taxon>
        <taxon>Lachnospira</taxon>
    </lineage>
</organism>
<proteinExistence type="predicted"/>
<dbReference type="EMBL" id="JACOPD010000003">
    <property type="protein sequence ID" value="MBC5680295.1"/>
    <property type="molecule type" value="Genomic_DNA"/>
</dbReference>